<protein>
    <submittedName>
        <fullName evidence="1">Uncharacterized protein</fullName>
    </submittedName>
</protein>
<proteinExistence type="predicted"/>
<accession>A0AAE0L997</accession>
<dbReference type="EMBL" id="LGRX02006394">
    <property type="protein sequence ID" value="KAK3276768.1"/>
    <property type="molecule type" value="Genomic_DNA"/>
</dbReference>
<comment type="caution">
    <text evidence="1">The sequence shown here is derived from an EMBL/GenBank/DDBJ whole genome shotgun (WGS) entry which is preliminary data.</text>
</comment>
<name>A0AAE0L997_9CHLO</name>
<evidence type="ECO:0000313" key="2">
    <source>
        <dbReference type="Proteomes" id="UP001190700"/>
    </source>
</evidence>
<reference evidence="1 2" key="1">
    <citation type="journal article" date="2015" name="Genome Biol. Evol.">
        <title>Comparative Genomics of a Bacterivorous Green Alga Reveals Evolutionary Causalities and Consequences of Phago-Mixotrophic Mode of Nutrition.</title>
        <authorList>
            <person name="Burns J.A."/>
            <person name="Paasch A."/>
            <person name="Narechania A."/>
            <person name="Kim E."/>
        </authorList>
    </citation>
    <scope>NUCLEOTIDE SEQUENCE [LARGE SCALE GENOMIC DNA]</scope>
    <source>
        <strain evidence="1 2">PLY_AMNH</strain>
    </source>
</reference>
<keyword evidence="2" id="KW-1185">Reference proteome</keyword>
<dbReference type="Proteomes" id="UP001190700">
    <property type="component" value="Unassembled WGS sequence"/>
</dbReference>
<organism evidence="1 2">
    <name type="scientific">Cymbomonas tetramitiformis</name>
    <dbReference type="NCBI Taxonomy" id="36881"/>
    <lineage>
        <taxon>Eukaryota</taxon>
        <taxon>Viridiplantae</taxon>
        <taxon>Chlorophyta</taxon>
        <taxon>Pyramimonadophyceae</taxon>
        <taxon>Pyramimonadales</taxon>
        <taxon>Pyramimonadaceae</taxon>
        <taxon>Cymbomonas</taxon>
    </lineage>
</organism>
<gene>
    <name evidence="1" type="ORF">CYMTET_15187</name>
</gene>
<dbReference type="AlphaFoldDB" id="A0AAE0L997"/>
<evidence type="ECO:0000313" key="1">
    <source>
        <dbReference type="EMBL" id="KAK3276768.1"/>
    </source>
</evidence>
<sequence length="95" mass="10210">MAQWHGAVACNGAVACRWRNGVQMGQWRADDVQMAQWRAQGLDAQMAVGYPESSPHGCGAASDPLCGGMVQSSWLHVAPWPLLNSWSEKSVRGSA</sequence>